<dbReference type="Pfam" id="PF01055">
    <property type="entry name" value="Glyco_hydro_31_2nd"/>
    <property type="match status" value="1"/>
</dbReference>
<evidence type="ECO:0000256" key="6">
    <source>
        <dbReference type="ARBA" id="ARBA00022824"/>
    </source>
</evidence>
<reference evidence="15" key="1">
    <citation type="submission" date="2016-04" db="EMBL/GenBank/DDBJ databases">
        <authorList>
            <person name="Evans L.H."/>
            <person name="Alamgir A."/>
            <person name="Owens N."/>
            <person name="Weber N.D."/>
            <person name="Virtaneva K."/>
            <person name="Barbian K."/>
            <person name="Babar A."/>
            <person name="Rosenke K."/>
        </authorList>
    </citation>
    <scope>NUCLEOTIDE SEQUENCE [LARGE SCALE GENOMIC DNA]</scope>
    <source>
        <strain evidence="15">CBS 101.48</strain>
    </source>
</reference>
<evidence type="ECO:0000256" key="8">
    <source>
        <dbReference type="ARBA" id="ARBA00023295"/>
    </source>
</evidence>
<feature type="signal peptide" evidence="11">
    <location>
        <begin position="1"/>
        <end position="26"/>
    </location>
</feature>
<evidence type="ECO:0000256" key="5">
    <source>
        <dbReference type="ARBA" id="ARBA00022801"/>
    </source>
</evidence>
<comment type="subcellular location">
    <subcellularLocation>
        <location evidence="1">Endoplasmic reticulum</location>
    </subcellularLocation>
</comment>
<dbReference type="InterPro" id="IPR011013">
    <property type="entry name" value="Gal_mutarotase_sf_dom"/>
</dbReference>
<evidence type="ECO:0000256" key="2">
    <source>
        <dbReference type="ARBA" id="ARBA00004833"/>
    </source>
</evidence>
<dbReference type="FunCoup" id="A0A163MN84">
    <property type="interactions" value="648"/>
</dbReference>
<dbReference type="Proteomes" id="UP000078561">
    <property type="component" value="Unassembled WGS sequence"/>
</dbReference>
<feature type="domain" description="Glycosyl hydrolase family 31 C-terminal" evidence="14">
    <location>
        <begin position="730"/>
        <end position="817"/>
    </location>
</feature>
<evidence type="ECO:0000259" key="12">
    <source>
        <dbReference type="Pfam" id="PF01055"/>
    </source>
</evidence>
<dbReference type="SUPFAM" id="SSF51445">
    <property type="entry name" value="(Trans)glycosidases"/>
    <property type="match status" value="1"/>
</dbReference>
<proteinExistence type="inferred from homology"/>
<dbReference type="OMA" id="NCWPGDS"/>
<dbReference type="PANTHER" id="PTHR22762">
    <property type="entry name" value="ALPHA-GLUCOSIDASE"/>
    <property type="match status" value="1"/>
</dbReference>
<dbReference type="InterPro" id="IPR048395">
    <property type="entry name" value="Glyco_hydro_31_C"/>
</dbReference>
<sequence length="934" mass="107164">MLLNLTSHRATLCLVTILMWGTMVDCLIKAKLRTCGTTGFCYRNRAFADDITSLGTDAHSPYTIIQDSILFSEGNSHLHADIENTNNKILFTLDVTILQDNTARVQINEKTPLHQRYDDHARHTLDNPLRPVSPSQVQKGGEKTMIALDDTRALVIYSQPFKMEFLVDNVPVIIFNDRSFFNIEHLRTKANHKPKMIKEPSSPDVMQDTTKLESTMWAERFVNWTDPKPNGPESIALDISFPGFSHVYGIPSHASNLDLKETRGGPNAYLEPYRLFNRDAYMYDLDTPFPLYGSVPIMYAHRKDISVGVFWMNPSETWIDVTKTRSKDKKASSTSKTALHKMFGYGNDKMDDSTAVTGTQTHWFSESGVLDIFVFFGPTPKDIVRQYVSLTGAPMMPPLFSIGYHQCRYNYGDEEEILDIDNSFDKNEIPYDVIWLDVDYTDGYKYFTWNKTSFPDPLRLQKQLEDKGRKIVIIIDPHIKRSNAYRLYREAERADYFIKSPSGDDFVAVSWPGPSSWVDYTNPNAINWWARQFAFDSFTETSENVQLWNDMNEPSIFNGPETTMEKQMVHFGGWEHRDLHNLYGMLMHRATAKGIRERTAIPKRPFVLARSFYAGSQRYGPVWTGDNIADWGHLAASTPMILTNGISGIPFSGADITGFIHEPSMELFTRWYQIGIYQPFFRAHSRYDSEYREPYLVAEPFQTLTRAAIHRRYALLPYWYTLFYNAYRTGTPMMRPMFFEFPEEEPLFTEEDQFMVGDAILVKPITTEGAVSTNVYFPRNEIWYDVETYFCITTPGHTTVAAPLEKIPAYQRGGTIIPYRERPRRSANAMQLDPFTLVAALTTKYTNNTFSCVSLHEDPTGTDATDFAQSHQVLTIERIRILGLKTQPTHARLYAPDIRPYKDLPFDYDNINGVLSVGKPNVSVIDCRWSIVVV</sequence>
<dbReference type="GO" id="GO:0090599">
    <property type="term" value="F:alpha-glucosidase activity"/>
    <property type="evidence" value="ECO:0007669"/>
    <property type="project" value="TreeGrafter"/>
</dbReference>
<keyword evidence="8 10" id="KW-0326">Glycosidase</keyword>
<dbReference type="EMBL" id="LT554635">
    <property type="protein sequence ID" value="SAM06762.1"/>
    <property type="molecule type" value="Genomic_DNA"/>
</dbReference>
<evidence type="ECO:0000256" key="9">
    <source>
        <dbReference type="ARBA" id="ARBA00042895"/>
    </source>
</evidence>
<dbReference type="CDD" id="cd06603">
    <property type="entry name" value="GH31_GANC_GANAB_alpha"/>
    <property type="match status" value="1"/>
</dbReference>
<keyword evidence="7" id="KW-0325">Glycoprotein</keyword>
<dbReference type="CDD" id="cd14752">
    <property type="entry name" value="GH31_N"/>
    <property type="match status" value="1"/>
</dbReference>
<dbReference type="GO" id="GO:0005975">
    <property type="term" value="P:carbohydrate metabolic process"/>
    <property type="evidence" value="ECO:0007669"/>
    <property type="project" value="InterPro"/>
</dbReference>
<evidence type="ECO:0000256" key="3">
    <source>
        <dbReference type="ARBA" id="ARBA00007806"/>
    </source>
</evidence>
<dbReference type="SUPFAM" id="SSF74650">
    <property type="entry name" value="Galactose mutarotase-like"/>
    <property type="match status" value="1"/>
</dbReference>
<organism evidence="15">
    <name type="scientific">Absidia glauca</name>
    <name type="common">Pin mould</name>
    <dbReference type="NCBI Taxonomy" id="4829"/>
    <lineage>
        <taxon>Eukaryota</taxon>
        <taxon>Fungi</taxon>
        <taxon>Fungi incertae sedis</taxon>
        <taxon>Mucoromycota</taxon>
        <taxon>Mucoromycotina</taxon>
        <taxon>Mucoromycetes</taxon>
        <taxon>Mucorales</taxon>
        <taxon>Cunninghamellaceae</taxon>
        <taxon>Absidia</taxon>
    </lineage>
</organism>
<feature type="domain" description="Glycoside hydrolase family 31 TIM barrel" evidence="12">
    <location>
        <begin position="394"/>
        <end position="722"/>
    </location>
</feature>
<dbReference type="AlphaFoldDB" id="A0A163MN84"/>
<comment type="pathway">
    <text evidence="2">Glycan metabolism; N-glycan metabolism.</text>
</comment>
<protein>
    <recommendedName>
        <fullName evidence="9">Glucosidase II subunit alpha</fullName>
    </recommendedName>
</protein>
<keyword evidence="6" id="KW-0256">Endoplasmic reticulum</keyword>
<dbReference type="InterPro" id="IPR013780">
    <property type="entry name" value="Glyco_hydro_b"/>
</dbReference>
<gene>
    <name evidence="15" type="primary">ABSGL_12507.1 scaffold 12955</name>
</gene>
<dbReference type="GO" id="GO:0030246">
    <property type="term" value="F:carbohydrate binding"/>
    <property type="evidence" value="ECO:0007669"/>
    <property type="project" value="InterPro"/>
</dbReference>
<dbReference type="Pfam" id="PF13802">
    <property type="entry name" value="Gal_mutarotas_2"/>
    <property type="match status" value="1"/>
</dbReference>
<keyword evidence="5 10" id="KW-0378">Hydrolase</keyword>
<keyword evidence="16" id="KW-1185">Reference proteome</keyword>
<evidence type="ECO:0000256" key="1">
    <source>
        <dbReference type="ARBA" id="ARBA00004240"/>
    </source>
</evidence>
<dbReference type="InterPro" id="IPR000322">
    <property type="entry name" value="Glyco_hydro_31_TIM"/>
</dbReference>
<evidence type="ECO:0000259" key="13">
    <source>
        <dbReference type="Pfam" id="PF13802"/>
    </source>
</evidence>
<dbReference type="GO" id="GO:0017177">
    <property type="term" value="C:glucosidase II complex"/>
    <property type="evidence" value="ECO:0007669"/>
    <property type="project" value="TreeGrafter"/>
</dbReference>
<evidence type="ECO:0000256" key="11">
    <source>
        <dbReference type="SAM" id="SignalP"/>
    </source>
</evidence>
<accession>A0A163MN84</accession>
<name>A0A163MN84_ABSGL</name>
<dbReference type="Pfam" id="PF21365">
    <property type="entry name" value="Glyco_hydro_31_3rd"/>
    <property type="match status" value="1"/>
</dbReference>
<evidence type="ECO:0000313" key="16">
    <source>
        <dbReference type="Proteomes" id="UP000078561"/>
    </source>
</evidence>
<evidence type="ECO:0000259" key="14">
    <source>
        <dbReference type="Pfam" id="PF21365"/>
    </source>
</evidence>
<comment type="similarity">
    <text evidence="3 10">Belongs to the glycosyl hydrolase 31 family.</text>
</comment>
<keyword evidence="4 11" id="KW-0732">Signal</keyword>
<dbReference type="InParanoid" id="A0A163MN84"/>
<dbReference type="PANTHER" id="PTHR22762:SF54">
    <property type="entry name" value="BCDNA.GH04962"/>
    <property type="match status" value="1"/>
</dbReference>
<evidence type="ECO:0000313" key="15">
    <source>
        <dbReference type="EMBL" id="SAM06762.1"/>
    </source>
</evidence>
<dbReference type="Gene3D" id="2.60.40.1180">
    <property type="entry name" value="Golgi alpha-mannosidase II"/>
    <property type="match status" value="1"/>
</dbReference>
<dbReference type="InterPro" id="IPR025887">
    <property type="entry name" value="Glyco_hydro_31_N_dom"/>
</dbReference>
<dbReference type="Gene3D" id="3.20.20.80">
    <property type="entry name" value="Glycosidases"/>
    <property type="match status" value="1"/>
</dbReference>
<evidence type="ECO:0000256" key="7">
    <source>
        <dbReference type="ARBA" id="ARBA00023180"/>
    </source>
</evidence>
<dbReference type="STRING" id="4829.A0A163MN84"/>
<dbReference type="OrthoDB" id="3237269at2759"/>
<evidence type="ECO:0000256" key="10">
    <source>
        <dbReference type="RuleBase" id="RU361185"/>
    </source>
</evidence>
<dbReference type="InterPro" id="IPR017853">
    <property type="entry name" value="GH"/>
</dbReference>
<feature type="domain" description="Glycoside hydrolase family 31 N-terminal" evidence="13">
    <location>
        <begin position="92"/>
        <end position="320"/>
    </location>
</feature>
<dbReference type="SUPFAM" id="SSF51011">
    <property type="entry name" value="Glycosyl hydrolase domain"/>
    <property type="match status" value="1"/>
</dbReference>
<dbReference type="GO" id="GO:0006491">
    <property type="term" value="P:N-glycan processing"/>
    <property type="evidence" value="ECO:0007669"/>
    <property type="project" value="TreeGrafter"/>
</dbReference>
<dbReference type="Gene3D" id="2.60.40.1760">
    <property type="entry name" value="glycosyl hydrolase (family 31)"/>
    <property type="match status" value="1"/>
</dbReference>
<feature type="chain" id="PRO_5007844334" description="Glucosidase II subunit alpha" evidence="11">
    <location>
        <begin position="27"/>
        <end position="934"/>
    </location>
</feature>
<evidence type="ECO:0000256" key="4">
    <source>
        <dbReference type="ARBA" id="ARBA00022729"/>
    </source>
</evidence>
<dbReference type="FunFam" id="2.60.40.1180:FF:000023">
    <property type="entry name" value="neutral alpha-glucosidase AB isoform X2"/>
    <property type="match status" value="1"/>
</dbReference>